<name>A0A1E5R070_HANUV</name>
<dbReference type="GO" id="GO:0003959">
    <property type="term" value="F:NADPH dehydrogenase activity"/>
    <property type="evidence" value="ECO:0007669"/>
    <property type="project" value="TreeGrafter"/>
</dbReference>
<dbReference type="GO" id="GO:0010181">
    <property type="term" value="F:FMN binding"/>
    <property type="evidence" value="ECO:0007669"/>
    <property type="project" value="InterPro"/>
</dbReference>
<dbReference type="PANTHER" id="PTHR22893:SF91">
    <property type="entry name" value="NADPH DEHYDROGENASE 2-RELATED"/>
    <property type="match status" value="1"/>
</dbReference>
<dbReference type="EMBL" id="LPNN01000012">
    <property type="protein sequence ID" value="OEJ80284.1"/>
    <property type="molecule type" value="Genomic_DNA"/>
</dbReference>
<dbReference type="PANTHER" id="PTHR22893">
    <property type="entry name" value="NADH OXIDOREDUCTASE-RELATED"/>
    <property type="match status" value="1"/>
</dbReference>
<dbReference type="SUPFAM" id="SSF51395">
    <property type="entry name" value="FMN-linked oxidoreductases"/>
    <property type="match status" value="1"/>
</dbReference>
<dbReference type="STRING" id="29833.A0A1E5R070"/>
<evidence type="ECO:0000313" key="6">
    <source>
        <dbReference type="Proteomes" id="UP000095358"/>
    </source>
</evidence>
<accession>A0A1E5R070</accession>
<organism evidence="5 6">
    <name type="scientific">Hanseniaspora uvarum</name>
    <name type="common">Yeast</name>
    <name type="synonym">Kloeckera apiculata</name>
    <dbReference type="NCBI Taxonomy" id="29833"/>
    <lineage>
        <taxon>Eukaryota</taxon>
        <taxon>Fungi</taxon>
        <taxon>Dikarya</taxon>
        <taxon>Ascomycota</taxon>
        <taxon>Saccharomycotina</taxon>
        <taxon>Saccharomycetes</taxon>
        <taxon>Saccharomycodales</taxon>
        <taxon>Saccharomycodaceae</taxon>
        <taxon>Hanseniaspora</taxon>
    </lineage>
</organism>
<dbReference type="InterPro" id="IPR013785">
    <property type="entry name" value="Aldolase_TIM"/>
</dbReference>
<protein>
    <submittedName>
        <fullName evidence="5">NADPH dehydrogenase 2</fullName>
    </submittedName>
</protein>
<dbReference type="Pfam" id="PF00724">
    <property type="entry name" value="Oxidored_FMN"/>
    <property type="match status" value="1"/>
</dbReference>
<dbReference type="InterPro" id="IPR001155">
    <property type="entry name" value="OxRdtase_FMN_N"/>
</dbReference>
<comment type="similarity">
    <text evidence="2">Belongs to the NADH:flavin oxidoreductase/NADH oxidase family.</text>
</comment>
<evidence type="ECO:0000256" key="1">
    <source>
        <dbReference type="ARBA" id="ARBA00001917"/>
    </source>
</evidence>
<reference evidence="6" key="1">
    <citation type="journal article" date="2016" name="Genome Announc.">
        <title>Genome sequences of three species of Hanseniaspora isolated from spontaneous wine fermentations.</title>
        <authorList>
            <person name="Sternes P.R."/>
            <person name="Lee D."/>
            <person name="Kutyna D.R."/>
            <person name="Borneman A.R."/>
        </authorList>
    </citation>
    <scope>NUCLEOTIDE SEQUENCE [LARGE SCALE GENOMIC DNA]</scope>
    <source>
        <strain evidence="6">AWRI3580</strain>
    </source>
</reference>
<evidence type="ECO:0000259" key="4">
    <source>
        <dbReference type="Pfam" id="PF00724"/>
    </source>
</evidence>
<dbReference type="Proteomes" id="UP000095358">
    <property type="component" value="Unassembled WGS sequence"/>
</dbReference>
<dbReference type="OrthoDB" id="276546at2759"/>
<keyword evidence="3" id="KW-0288">FMN</keyword>
<keyword evidence="3" id="KW-0285">Flavoprotein</keyword>
<dbReference type="VEuPathDB" id="FungiDB:AWRI3580_g4052"/>
<comment type="caution">
    <text evidence="5">The sequence shown here is derived from an EMBL/GenBank/DDBJ whole genome shotgun (WGS) entry which is preliminary data.</text>
</comment>
<proteinExistence type="inferred from homology"/>
<evidence type="ECO:0000256" key="2">
    <source>
        <dbReference type="ARBA" id="ARBA00005979"/>
    </source>
</evidence>
<feature type="domain" description="NADH:flavin oxidoreductase/NADH oxidase N-terminal" evidence="4">
    <location>
        <begin position="69"/>
        <end position="395"/>
    </location>
</feature>
<dbReference type="AlphaFoldDB" id="A0A1E5R070"/>
<sequence length="418" mass="47690">MFDSRYTPTDYTNSNFFQPIQLSDKITLKHRGVMAPLTRIRNVAGNTYNLSTEYTETPEWKEYIAKPENKTGEKVRGLVEEYYHQRSQKEGTLIIIEGTIISDRFGGSPYVPGIFNDAQVKNLSKIVDAIHENKSYAVQQIVGLGRQADAEYLHSKGFKYLAPSVVYVAENDRYETKLKSEKSGNPLQECSLEDIQNIKDDFVSSAAKAFEAGSDAIEIHGANGYLLNQFLDKKTNKRTDKYGTSNNEDRARLFLEVYDEIVAAHGNDRVGIRLSPFGLMGDMTAATDPEDTVQFYKFLYQELEKRRLAGKGPLYISLIEPRTDEIDLSQENEKVSNEFVFDNFKGVVIRAGNIILDNEYTKKIVDQNDKTLIAFGRYFISNPDLIERLEKGLEINEYDRDTFYTGGIKGYVDYDYHK</sequence>
<dbReference type="Gene3D" id="3.20.20.70">
    <property type="entry name" value="Aldolase class I"/>
    <property type="match status" value="1"/>
</dbReference>
<comment type="cofactor">
    <cofactor evidence="1">
        <name>FMN</name>
        <dbReference type="ChEBI" id="CHEBI:58210"/>
    </cofactor>
</comment>
<evidence type="ECO:0000313" key="5">
    <source>
        <dbReference type="EMBL" id="OEJ80284.1"/>
    </source>
</evidence>
<dbReference type="InterPro" id="IPR045247">
    <property type="entry name" value="Oye-like"/>
</dbReference>
<evidence type="ECO:0000256" key="3">
    <source>
        <dbReference type="ARBA" id="ARBA00022643"/>
    </source>
</evidence>
<gene>
    <name evidence="5" type="ORF">AWRI3580_g4052</name>
</gene>
<keyword evidence="6" id="KW-1185">Reference proteome</keyword>